<name>A0A0K0EL38_STRER</name>
<accession>A0A0K0EL38</accession>
<dbReference type="AlphaFoldDB" id="A0A0K0EL38"/>
<sequence>MSLYETCFRKLLAISPHYMKGKLYKTYNGRRNPWFKTKIINRIVKNIPQPIIKRFIDKWMDKNLYCCRTIVHVSNKKVYSPNFRNSNYFC</sequence>
<proteinExistence type="predicted"/>
<protein>
    <submittedName>
        <fullName evidence="1">Transposase</fullName>
    </submittedName>
</protein>
<dbReference type="WBParaSite" id="SSTP_0001018200.1">
    <property type="protein sequence ID" value="SSTP_0001018200.1"/>
    <property type="gene ID" value="SSTP_0001018200"/>
</dbReference>
<reference evidence="1" key="1">
    <citation type="submission" date="2015-08" db="UniProtKB">
        <authorList>
            <consortium name="WormBaseParasite"/>
        </authorList>
    </citation>
    <scope>IDENTIFICATION</scope>
</reference>
<evidence type="ECO:0000313" key="1">
    <source>
        <dbReference type="WBParaSite" id="SSTP_0001018200.1"/>
    </source>
</evidence>
<organism evidence="1">
    <name type="scientific">Strongyloides stercoralis</name>
    <name type="common">Threadworm</name>
    <dbReference type="NCBI Taxonomy" id="6248"/>
    <lineage>
        <taxon>Eukaryota</taxon>
        <taxon>Metazoa</taxon>
        <taxon>Ecdysozoa</taxon>
        <taxon>Nematoda</taxon>
        <taxon>Chromadorea</taxon>
        <taxon>Rhabditida</taxon>
        <taxon>Tylenchina</taxon>
        <taxon>Panagrolaimomorpha</taxon>
        <taxon>Strongyloidoidea</taxon>
        <taxon>Strongyloididae</taxon>
        <taxon>Strongyloides</taxon>
    </lineage>
</organism>